<dbReference type="EMBL" id="FMWG01000004">
    <property type="protein sequence ID" value="SCZ60878.1"/>
    <property type="molecule type" value="Genomic_DNA"/>
</dbReference>
<dbReference type="InterPro" id="IPR054828">
    <property type="entry name" value="Vit_B12_bind_prot"/>
</dbReference>
<dbReference type="InterPro" id="IPR002491">
    <property type="entry name" value="ABC_transptr_periplasmic_BD"/>
</dbReference>
<evidence type="ECO:0000313" key="4">
    <source>
        <dbReference type="EMBL" id="SCZ60878.1"/>
    </source>
</evidence>
<evidence type="ECO:0000256" key="1">
    <source>
        <dbReference type="ARBA" id="ARBA00022729"/>
    </source>
</evidence>
<dbReference type="SUPFAM" id="SSF53807">
    <property type="entry name" value="Helical backbone' metal receptor"/>
    <property type="match status" value="1"/>
</dbReference>
<dbReference type="RefSeq" id="WP_090217897.1">
    <property type="nucleotide sequence ID" value="NZ_FMWG01000004.1"/>
</dbReference>
<evidence type="ECO:0000313" key="5">
    <source>
        <dbReference type="Proteomes" id="UP000198767"/>
    </source>
</evidence>
<dbReference type="PROSITE" id="PS50983">
    <property type="entry name" value="FE_B12_PBP"/>
    <property type="match status" value="1"/>
</dbReference>
<keyword evidence="5" id="KW-1185">Reference proteome</keyword>
<gene>
    <name evidence="4" type="ORF">SAMN04488118_104168</name>
</gene>
<feature type="domain" description="Fe/B12 periplasmic-binding" evidence="3">
    <location>
        <begin position="25"/>
        <end position="280"/>
    </location>
</feature>
<dbReference type="Pfam" id="PF01497">
    <property type="entry name" value="Peripla_BP_2"/>
    <property type="match status" value="1"/>
</dbReference>
<evidence type="ECO:0000256" key="2">
    <source>
        <dbReference type="SAM" id="SignalP"/>
    </source>
</evidence>
<name>A0A1G5QGX3_9RHOB</name>
<organism evidence="4 5">
    <name type="scientific">Epibacterium ulvae</name>
    <dbReference type="NCBI Taxonomy" id="1156985"/>
    <lineage>
        <taxon>Bacteria</taxon>
        <taxon>Pseudomonadati</taxon>
        <taxon>Pseudomonadota</taxon>
        <taxon>Alphaproteobacteria</taxon>
        <taxon>Rhodobacterales</taxon>
        <taxon>Roseobacteraceae</taxon>
        <taxon>Epibacterium</taxon>
    </lineage>
</organism>
<dbReference type="OrthoDB" id="9797736at2"/>
<reference evidence="4 5" key="1">
    <citation type="submission" date="2016-10" db="EMBL/GenBank/DDBJ databases">
        <authorList>
            <person name="de Groot N.N."/>
        </authorList>
    </citation>
    <scope>NUCLEOTIDE SEQUENCE [LARGE SCALE GENOMIC DNA]</scope>
    <source>
        <strain evidence="4 5">U95</strain>
    </source>
</reference>
<keyword evidence="1 2" id="KW-0732">Signal</keyword>
<protein>
    <submittedName>
        <fullName evidence="4">Iron complex transport system substrate-binding protein</fullName>
    </submittedName>
</protein>
<dbReference type="STRING" id="1156985.SAMN04488118_104168"/>
<sequence length="286" mass="29537">MRQSVFAAALSVLIATPALSDTAARIVTVGGALTEIVFALGQEHRLVARDSTSTHPEVVEDLPDVGYARALAAEGVLSVKPDLILATEGAGPPETMDVLRAAGVKMVIISEIYTAEGVADKITAVGTAIEAEEAAQALREKVAQELAQAVALATANPNPPKVLFVLSAASGRIMAAGRDTAADGILQMAGAKNAMTAFPGYKPVTDEAIIQAAPDVVLMMSSRSNHAISDEEVLALPAIALTPAGQQGRIVRLDGALMLQFGPRAAKAVSDLAKLFHGVTEMPEKS</sequence>
<dbReference type="PANTHER" id="PTHR30535">
    <property type="entry name" value="VITAMIN B12-BINDING PROTEIN"/>
    <property type="match status" value="1"/>
</dbReference>
<accession>A0A1G5QGX3</accession>
<dbReference type="InterPro" id="IPR050902">
    <property type="entry name" value="ABC_Transporter_SBP"/>
</dbReference>
<dbReference type="Gene3D" id="3.40.50.1980">
    <property type="entry name" value="Nitrogenase molybdenum iron protein domain"/>
    <property type="match status" value="2"/>
</dbReference>
<dbReference type="NCBIfam" id="NF038402">
    <property type="entry name" value="TroA_like"/>
    <property type="match status" value="1"/>
</dbReference>
<feature type="chain" id="PRO_5011448951" evidence="2">
    <location>
        <begin position="21"/>
        <end position="286"/>
    </location>
</feature>
<evidence type="ECO:0000259" key="3">
    <source>
        <dbReference type="PROSITE" id="PS50983"/>
    </source>
</evidence>
<proteinExistence type="predicted"/>
<dbReference type="AlphaFoldDB" id="A0A1G5QGX3"/>
<dbReference type="Proteomes" id="UP000198767">
    <property type="component" value="Unassembled WGS sequence"/>
</dbReference>
<feature type="signal peptide" evidence="2">
    <location>
        <begin position="1"/>
        <end position="20"/>
    </location>
</feature>
<dbReference type="PANTHER" id="PTHR30535:SF4">
    <property type="entry name" value="HEMIN-BINDING PERIPLASMIC PROTEIN HMUT"/>
    <property type="match status" value="1"/>
</dbReference>